<dbReference type="InterPro" id="IPR002376">
    <property type="entry name" value="Formyl_transf_N"/>
</dbReference>
<feature type="binding site" evidence="4">
    <location>
        <begin position="15"/>
        <end position="17"/>
    </location>
    <ligand>
        <name>N(1)-(5-phospho-beta-D-ribosyl)glycinamide</name>
        <dbReference type="ChEBI" id="CHEBI:143788"/>
    </ligand>
</feature>
<comment type="function">
    <text evidence="4">Catalyzes the transfer of a formyl group from 10-formyltetrahydrofolate to 5-phospho-ribosyl-glycinamide (GAR), producing 5-phospho-ribosyl-N-formylglycinamide (FGAR) and tetrahydrofolate.</text>
</comment>
<evidence type="ECO:0000256" key="2">
    <source>
        <dbReference type="ARBA" id="ARBA00022679"/>
    </source>
</evidence>
<organism evidence="6 7">
    <name type="scientific">Candidatus Doudnabacteria bacterium RIFCSPHIGHO2_01_FULL_41_86</name>
    <dbReference type="NCBI Taxonomy" id="1817821"/>
    <lineage>
        <taxon>Bacteria</taxon>
        <taxon>Candidatus Doudnaibacteriota</taxon>
    </lineage>
</organism>
<evidence type="ECO:0000313" key="7">
    <source>
        <dbReference type="Proteomes" id="UP000177610"/>
    </source>
</evidence>
<evidence type="ECO:0000313" key="6">
    <source>
        <dbReference type="EMBL" id="OGE74305.1"/>
    </source>
</evidence>
<keyword evidence="3 4" id="KW-0658">Purine biosynthesis</keyword>
<dbReference type="UniPathway" id="UPA00074">
    <property type="reaction ID" value="UER00126"/>
</dbReference>
<dbReference type="InterPro" id="IPR036477">
    <property type="entry name" value="Formyl_transf_N_sf"/>
</dbReference>
<name>A0A1F5N9J7_9BACT</name>
<dbReference type="NCBIfam" id="TIGR00639">
    <property type="entry name" value="PurN"/>
    <property type="match status" value="1"/>
</dbReference>
<dbReference type="PANTHER" id="PTHR43369">
    <property type="entry name" value="PHOSPHORIBOSYLGLYCINAMIDE FORMYLTRANSFERASE"/>
    <property type="match status" value="1"/>
</dbReference>
<feature type="binding site" evidence="4">
    <location>
        <begin position="92"/>
        <end position="95"/>
    </location>
    <ligand>
        <name>(6R)-10-formyltetrahydrofolate</name>
        <dbReference type="ChEBI" id="CHEBI:195366"/>
    </ligand>
</feature>
<feature type="binding site" evidence="4">
    <location>
        <position position="109"/>
    </location>
    <ligand>
        <name>(6R)-10-formyltetrahydrofolate</name>
        <dbReference type="ChEBI" id="CHEBI:195366"/>
    </ligand>
</feature>
<sequence length="202" mass="22002">MANKKRLGILISGRGSNMVNIARKVESGIIDAKVSIVISDVAEAPGLDLAKGLGLKTLHLSPKGMPKLDYDNLLAGTLLEYEVNIVILAGFMRLVKEPLLAAFRNDILNIHPSLLPSFPGLHAHRDVLAHGAKVSGCTVHLVNNKTDDGPIIVQRTCPVWDTDTEETLAARVLEQEHIAFPEAINIHLAGKWMINGRRFVRG</sequence>
<comment type="catalytic activity">
    <reaction evidence="4">
        <text>N(1)-(5-phospho-beta-D-ribosyl)glycinamide + (6R)-10-formyltetrahydrofolate = N(2)-formyl-N(1)-(5-phospho-beta-D-ribosyl)glycinamide + (6S)-5,6,7,8-tetrahydrofolate + H(+)</text>
        <dbReference type="Rhea" id="RHEA:15053"/>
        <dbReference type="ChEBI" id="CHEBI:15378"/>
        <dbReference type="ChEBI" id="CHEBI:57453"/>
        <dbReference type="ChEBI" id="CHEBI:143788"/>
        <dbReference type="ChEBI" id="CHEBI:147286"/>
        <dbReference type="ChEBI" id="CHEBI:195366"/>
        <dbReference type="EC" id="2.1.2.2"/>
    </reaction>
</comment>
<dbReference type="EC" id="2.1.2.2" evidence="4"/>
<feature type="active site" description="Proton donor" evidence="4">
    <location>
        <position position="111"/>
    </location>
</feature>
<dbReference type="CDD" id="cd08645">
    <property type="entry name" value="FMT_core_GART"/>
    <property type="match status" value="1"/>
</dbReference>
<comment type="similarity">
    <text evidence="4">Belongs to the GART family.</text>
</comment>
<dbReference type="SUPFAM" id="SSF53328">
    <property type="entry name" value="Formyltransferase"/>
    <property type="match status" value="1"/>
</dbReference>
<feature type="domain" description="Formyl transferase N-terminal" evidence="5">
    <location>
        <begin position="6"/>
        <end position="184"/>
    </location>
</feature>
<dbReference type="AlphaFoldDB" id="A0A1F5N9J7"/>
<feature type="site" description="Raises pKa of active site His" evidence="4">
    <location>
        <position position="147"/>
    </location>
</feature>
<dbReference type="PANTHER" id="PTHR43369:SF2">
    <property type="entry name" value="PHOSPHORIBOSYLGLYCINAMIDE FORMYLTRANSFERASE"/>
    <property type="match status" value="1"/>
</dbReference>
<dbReference type="Gene3D" id="3.40.50.170">
    <property type="entry name" value="Formyl transferase, N-terminal domain"/>
    <property type="match status" value="1"/>
</dbReference>
<dbReference type="InterPro" id="IPR004607">
    <property type="entry name" value="GART"/>
</dbReference>
<protein>
    <recommendedName>
        <fullName evidence="4">Phosphoribosylglycinamide formyltransferase</fullName>
        <ecNumber evidence="4">2.1.2.2</ecNumber>
    </recommendedName>
    <alternativeName>
        <fullName evidence="4">5'-phosphoribosylglycinamide transformylase</fullName>
    </alternativeName>
    <alternativeName>
        <fullName evidence="4">GAR transformylase</fullName>
        <shortName evidence="4">GART</shortName>
    </alternativeName>
</protein>
<comment type="pathway">
    <text evidence="1 4">Purine metabolism; IMP biosynthesis via de novo pathway; N(2)-formyl-N(1)-(5-phospho-D-ribosyl)glycinamide from N(1)-(5-phospho-D-ribosyl)glycinamide (10-formyl THF route): step 1/1.</text>
</comment>
<dbReference type="GO" id="GO:0005737">
    <property type="term" value="C:cytoplasm"/>
    <property type="evidence" value="ECO:0007669"/>
    <property type="project" value="TreeGrafter"/>
</dbReference>
<accession>A0A1F5N9J7</accession>
<dbReference type="EMBL" id="MFEH01000001">
    <property type="protein sequence ID" value="OGE74305.1"/>
    <property type="molecule type" value="Genomic_DNA"/>
</dbReference>
<feature type="binding site" evidence="4">
    <location>
        <position position="67"/>
    </location>
    <ligand>
        <name>(6R)-10-formyltetrahydrofolate</name>
        <dbReference type="ChEBI" id="CHEBI:195366"/>
    </ligand>
</feature>
<evidence type="ECO:0000256" key="4">
    <source>
        <dbReference type="HAMAP-Rule" id="MF_01930"/>
    </source>
</evidence>
<dbReference type="GO" id="GO:0006189">
    <property type="term" value="P:'de novo' IMP biosynthetic process"/>
    <property type="evidence" value="ECO:0007669"/>
    <property type="project" value="UniProtKB-UniRule"/>
</dbReference>
<comment type="caution">
    <text evidence="6">The sequence shown here is derived from an EMBL/GenBank/DDBJ whole genome shotgun (WGS) entry which is preliminary data.</text>
</comment>
<evidence type="ECO:0000256" key="1">
    <source>
        <dbReference type="ARBA" id="ARBA00005054"/>
    </source>
</evidence>
<dbReference type="Proteomes" id="UP000177610">
    <property type="component" value="Unassembled WGS sequence"/>
</dbReference>
<dbReference type="GO" id="GO:0004644">
    <property type="term" value="F:phosphoribosylglycinamide formyltransferase activity"/>
    <property type="evidence" value="ECO:0007669"/>
    <property type="project" value="UniProtKB-UniRule"/>
</dbReference>
<dbReference type="Pfam" id="PF00551">
    <property type="entry name" value="Formyl_trans_N"/>
    <property type="match status" value="1"/>
</dbReference>
<keyword evidence="2 4" id="KW-0808">Transferase</keyword>
<proteinExistence type="inferred from homology"/>
<dbReference type="STRING" id="1817821.A2717_02040"/>
<evidence type="ECO:0000256" key="3">
    <source>
        <dbReference type="ARBA" id="ARBA00022755"/>
    </source>
</evidence>
<reference evidence="6 7" key="1">
    <citation type="journal article" date="2016" name="Nat. Commun.">
        <title>Thousands of microbial genomes shed light on interconnected biogeochemical processes in an aquifer system.</title>
        <authorList>
            <person name="Anantharaman K."/>
            <person name="Brown C.T."/>
            <person name="Hug L.A."/>
            <person name="Sharon I."/>
            <person name="Castelle C.J."/>
            <person name="Probst A.J."/>
            <person name="Thomas B.C."/>
            <person name="Singh A."/>
            <person name="Wilkins M.J."/>
            <person name="Karaoz U."/>
            <person name="Brodie E.L."/>
            <person name="Williams K.H."/>
            <person name="Hubbard S.S."/>
            <person name="Banfield J.F."/>
        </authorList>
    </citation>
    <scope>NUCLEOTIDE SEQUENCE [LARGE SCALE GENOMIC DNA]</scope>
</reference>
<evidence type="ECO:0000259" key="5">
    <source>
        <dbReference type="Pfam" id="PF00551"/>
    </source>
</evidence>
<dbReference type="HAMAP" id="MF_01930">
    <property type="entry name" value="PurN"/>
    <property type="match status" value="1"/>
</dbReference>
<gene>
    <name evidence="4" type="primary">purN</name>
    <name evidence="6" type="ORF">A2717_02040</name>
</gene>